<accession>A0A3E0DY95</accession>
<evidence type="ECO:0000313" key="1">
    <source>
        <dbReference type="EMBL" id="REG90320.1"/>
    </source>
</evidence>
<name>A0A3E0DY95_9BACT</name>
<comment type="caution">
    <text evidence="1">The sequence shown here is derived from an EMBL/GenBank/DDBJ whole genome shotgun (WGS) entry which is preliminary data.</text>
</comment>
<sequence length="55" mass="6123">MTGLRYHFNMKELKMVSTFYAISRLKSSAAMVIPIATVLANRPLRSSVIGLPANR</sequence>
<reference evidence="1 2" key="1">
    <citation type="submission" date="2018-08" db="EMBL/GenBank/DDBJ databases">
        <title>Genomic Encyclopedia of Archaeal and Bacterial Type Strains, Phase II (KMG-II): from individual species to whole genera.</title>
        <authorList>
            <person name="Goeker M."/>
        </authorList>
    </citation>
    <scope>NUCLEOTIDE SEQUENCE [LARGE SCALE GENOMIC DNA]</scope>
    <source>
        <strain evidence="1 2">DSM 15986</strain>
    </source>
</reference>
<proteinExistence type="predicted"/>
<keyword evidence="2" id="KW-1185">Reference proteome</keyword>
<dbReference type="Proteomes" id="UP000256405">
    <property type="component" value="Unassembled WGS sequence"/>
</dbReference>
<evidence type="ECO:0000313" key="2">
    <source>
        <dbReference type="Proteomes" id="UP000256405"/>
    </source>
</evidence>
<gene>
    <name evidence="1" type="ORF">C8N25_10759</name>
</gene>
<dbReference type="AlphaFoldDB" id="A0A3E0DY95"/>
<dbReference type="EMBL" id="QUNF01000007">
    <property type="protein sequence ID" value="REG90320.1"/>
    <property type="molecule type" value="Genomic_DNA"/>
</dbReference>
<protein>
    <submittedName>
        <fullName evidence="1">Uncharacterized protein</fullName>
    </submittedName>
</protein>
<organism evidence="1 2">
    <name type="scientific">Algoriphagus antarcticus</name>
    <dbReference type="NCBI Taxonomy" id="238540"/>
    <lineage>
        <taxon>Bacteria</taxon>
        <taxon>Pseudomonadati</taxon>
        <taxon>Bacteroidota</taxon>
        <taxon>Cytophagia</taxon>
        <taxon>Cytophagales</taxon>
        <taxon>Cyclobacteriaceae</taxon>
        <taxon>Algoriphagus</taxon>
    </lineage>
</organism>